<keyword evidence="2 8" id="KW-0255">Endonuclease</keyword>
<feature type="domain" description="DUF559" evidence="7">
    <location>
        <begin position="94"/>
        <end position="132"/>
    </location>
</feature>
<protein>
    <submittedName>
        <fullName evidence="8">Very short patch repair endonuclease</fullName>
    </submittedName>
</protein>
<gene>
    <name evidence="8" type="ORF">AB6724_09690</name>
</gene>
<evidence type="ECO:0000313" key="9">
    <source>
        <dbReference type="Proteomes" id="UP001561046"/>
    </source>
</evidence>
<dbReference type="InterPro" id="IPR004603">
    <property type="entry name" value="DNA_mismatch_endonuc_vsr"/>
</dbReference>
<keyword evidence="4" id="KW-0378">Hydrolase</keyword>
<keyword evidence="9" id="KW-1185">Reference proteome</keyword>
<dbReference type="Pfam" id="PF04480">
    <property type="entry name" value="DUF559"/>
    <property type="match status" value="1"/>
</dbReference>
<sequence>MDDLETKKVALRSANMSRIRGTDTGPELLLRKALWKKGLRYRLHSKIEGTRPDIVFKSRRLAIFIDGCFWHGCPLHYVRPRSRSEFWAEKLRSNTARDQAQTSLLVEKGWTVLRFWEHEVEGELNQVVATVLCAHNSSPRSNESRFVVTSVDPQSDDTELWLIEDLFNRGACRYEHRHRNPLKR</sequence>
<dbReference type="SUPFAM" id="SSF52980">
    <property type="entry name" value="Restriction endonuclease-like"/>
    <property type="match status" value="1"/>
</dbReference>
<reference evidence="8 9" key="1">
    <citation type="journal article" date="2013" name="Int. J. Syst. Evol. Microbiol.">
        <title>Comamonas guangdongensis sp. nov., isolated from subterranean forest sediment, and emended description of the genus Comamonas.</title>
        <authorList>
            <person name="Zhang J."/>
            <person name="Wang Y."/>
            <person name="Zhou S."/>
            <person name="Wu C."/>
            <person name="He J."/>
            <person name="Li F."/>
        </authorList>
    </citation>
    <scope>NUCLEOTIDE SEQUENCE [LARGE SCALE GENOMIC DNA]</scope>
    <source>
        <strain evidence="8 9">CCTCC AB2011133</strain>
    </source>
</reference>
<name>A0ABV3ZUU8_9BURK</name>
<dbReference type="Pfam" id="PF03852">
    <property type="entry name" value="Vsr"/>
    <property type="match status" value="1"/>
</dbReference>
<dbReference type="EMBL" id="JBFYGN010000008">
    <property type="protein sequence ID" value="MEX8193115.1"/>
    <property type="molecule type" value="Genomic_DNA"/>
</dbReference>
<keyword evidence="3" id="KW-0227">DNA damage</keyword>
<evidence type="ECO:0000256" key="5">
    <source>
        <dbReference type="ARBA" id="ARBA00023204"/>
    </source>
</evidence>
<dbReference type="NCBIfam" id="TIGR00632">
    <property type="entry name" value="vsr"/>
    <property type="match status" value="1"/>
</dbReference>
<dbReference type="RefSeq" id="WP_369338310.1">
    <property type="nucleotide sequence ID" value="NZ_JBFYGN010000008.1"/>
</dbReference>
<accession>A0ABV3ZUU8</accession>
<dbReference type="CDD" id="cd00221">
    <property type="entry name" value="Vsr"/>
    <property type="match status" value="1"/>
</dbReference>
<proteinExistence type="inferred from homology"/>
<dbReference type="InterPro" id="IPR011335">
    <property type="entry name" value="Restrct_endonuc-II-like"/>
</dbReference>
<organism evidence="8 9">
    <name type="scientific">Comamonas guangdongensis</name>
    <dbReference type="NCBI Taxonomy" id="510515"/>
    <lineage>
        <taxon>Bacteria</taxon>
        <taxon>Pseudomonadati</taxon>
        <taxon>Pseudomonadota</taxon>
        <taxon>Betaproteobacteria</taxon>
        <taxon>Burkholderiales</taxon>
        <taxon>Comamonadaceae</taxon>
        <taxon>Comamonas</taxon>
    </lineage>
</organism>
<comment type="caution">
    <text evidence="8">The sequence shown here is derived from an EMBL/GenBank/DDBJ whole genome shotgun (WGS) entry which is preliminary data.</text>
</comment>
<evidence type="ECO:0000259" key="7">
    <source>
        <dbReference type="Pfam" id="PF04480"/>
    </source>
</evidence>
<evidence type="ECO:0000256" key="6">
    <source>
        <dbReference type="ARBA" id="ARBA00029466"/>
    </source>
</evidence>
<dbReference type="InterPro" id="IPR007569">
    <property type="entry name" value="DUF559"/>
</dbReference>
<comment type="similarity">
    <text evidence="6">Belongs to the Vsr family.</text>
</comment>
<dbReference type="GO" id="GO:0004519">
    <property type="term" value="F:endonuclease activity"/>
    <property type="evidence" value="ECO:0007669"/>
    <property type="project" value="UniProtKB-KW"/>
</dbReference>
<dbReference type="Gene3D" id="3.40.960.10">
    <property type="entry name" value="VSR Endonuclease"/>
    <property type="match status" value="1"/>
</dbReference>
<keyword evidence="5" id="KW-0234">DNA repair</keyword>
<evidence type="ECO:0000256" key="2">
    <source>
        <dbReference type="ARBA" id="ARBA00022759"/>
    </source>
</evidence>
<keyword evidence="1" id="KW-0540">Nuclease</keyword>
<evidence type="ECO:0000256" key="1">
    <source>
        <dbReference type="ARBA" id="ARBA00022722"/>
    </source>
</evidence>
<dbReference type="Proteomes" id="UP001561046">
    <property type="component" value="Unassembled WGS sequence"/>
</dbReference>
<evidence type="ECO:0000256" key="4">
    <source>
        <dbReference type="ARBA" id="ARBA00022801"/>
    </source>
</evidence>
<evidence type="ECO:0000313" key="8">
    <source>
        <dbReference type="EMBL" id="MEX8193115.1"/>
    </source>
</evidence>
<evidence type="ECO:0000256" key="3">
    <source>
        <dbReference type="ARBA" id="ARBA00022763"/>
    </source>
</evidence>